<proteinExistence type="predicted"/>
<sequence>MAAIKDRGGGGRQLALLNPRLVLLGVVFKSDLFRKGAMPHDCGLGRLNGMIRIPRRGHIKPAQGLPGNVSLVSSLVDPVDGLAQLPLAAIVMAFAHCIIEKAAHLGVGLVDHLDVGLRGIWD</sequence>
<gene>
    <name evidence="1" type="ORF">PLA107_032045</name>
</gene>
<dbReference type="Proteomes" id="UP000006426">
    <property type="component" value="Plasmid pmppla107"/>
</dbReference>
<evidence type="ECO:0000313" key="1">
    <source>
        <dbReference type="EMBL" id="AXH59858.1"/>
    </source>
</evidence>
<evidence type="ECO:0000313" key="2">
    <source>
        <dbReference type="Proteomes" id="UP000006426"/>
    </source>
</evidence>
<organism evidence="1 2">
    <name type="scientific">Pseudomonas amygdali pv. lachrymans str. M301315</name>
    <dbReference type="NCBI Taxonomy" id="629260"/>
    <lineage>
        <taxon>Bacteria</taxon>
        <taxon>Pseudomonadati</taxon>
        <taxon>Pseudomonadota</taxon>
        <taxon>Gammaproteobacteria</taxon>
        <taxon>Pseudomonadales</taxon>
        <taxon>Pseudomonadaceae</taxon>
        <taxon>Pseudomonas</taxon>
        <taxon>Pseudomonas amygdali</taxon>
    </lineage>
</organism>
<accession>A0AAD0V9J2</accession>
<dbReference type="EMBL" id="CP031226">
    <property type="protein sequence ID" value="AXH59858.1"/>
    <property type="molecule type" value="Genomic_DNA"/>
</dbReference>
<protein>
    <submittedName>
        <fullName evidence="1">Uncharacterized protein</fullName>
    </submittedName>
</protein>
<name>A0AAD0V9J2_PSEAV</name>
<dbReference type="AlphaFoldDB" id="A0AAD0V9J2"/>
<reference evidence="1 2" key="1">
    <citation type="journal article" date="2011" name="PLoS Pathog.">
        <title>Dynamic evolution of pathogenicity revealed by sequencing and comparative genomics of 19 Pseudomonas syringae isolates.</title>
        <authorList>
            <person name="Baltrus D.A."/>
            <person name="Nishimura M.T."/>
            <person name="Romanchuk A."/>
            <person name="Chang J.H."/>
            <person name="Mukhtar M.S."/>
            <person name="Cherkis K."/>
            <person name="Roach J."/>
            <person name="Grant S.R."/>
            <person name="Jones C.D."/>
            <person name="Dangl J.L."/>
        </authorList>
    </citation>
    <scope>NUCLEOTIDE SEQUENCE [LARGE SCALE GENOMIC DNA]</scope>
    <source>
        <strain evidence="1 2">M301315</strain>
    </source>
</reference>
<geneLocation type="plasmid" evidence="2">
    <name>pmppla107</name>
</geneLocation>
<keyword evidence="1" id="KW-0614">Plasmid</keyword>